<evidence type="ECO:0000256" key="2">
    <source>
        <dbReference type="ARBA" id="ARBA00004107"/>
    </source>
</evidence>
<dbReference type="AlphaFoldDB" id="A0A1S4EMP0"/>
<dbReference type="GO" id="GO:0031902">
    <property type="term" value="C:late endosome membrane"/>
    <property type="evidence" value="ECO:0007669"/>
    <property type="project" value="UniProtKB-SubCell"/>
</dbReference>
<name>A0A1S4EMP0_DIACI</name>
<evidence type="ECO:0000256" key="6">
    <source>
        <dbReference type="ARBA" id="ARBA00022692"/>
    </source>
</evidence>
<dbReference type="KEGG" id="dci:103518848"/>
<reference evidence="15" key="1">
    <citation type="submission" date="2025-08" db="UniProtKB">
        <authorList>
            <consortium name="RefSeq"/>
        </authorList>
    </citation>
    <scope>IDENTIFICATION</scope>
</reference>
<evidence type="ECO:0000256" key="13">
    <source>
        <dbReference type="SAM" id="Coils"/>
    </source>
</evidence>
<evidence type="ECO:0000256" key="7">
    <source>
        <dbReference type="ARBA" id="ARBA00022753"/>
    </source>
</evidence>
<dbReference type="RefSeq" id="XP_017303443.1">
    <property type="nucleotide sequence ID" value="XM_017447954.2"/>
</dbReference>
<keyword evidence="10" id="KW-0472">Membrane</keyword>
<evidence type="ECO:0000313" key="14">
    <source>
        <dbReference type="Proteomes" id="UP000079169"/>
    </source>
</evidence>
<evidence type="ECO:0000256" key="4">
    <source>
        <dbReference type="ARBA" id="ARBA00009700"/>
    </source>
</evidence>
<evidence type="ECO:0000256" key="9">
    <source>
        <dbReference type="ARBA" id="ARBA00022989"/>
    </source>
</evidence>
<keyword evidence="7 12" id="KW-0967">Endosome</keyword>
<comment type="similarity">
    <text evidence="4">Belongs to the TMEM120 family.</text>
</comment>
<dbReference type="GO" id="GO:0005886">
    <property type="term" value="C:plasma membrane"/>
    <property type="evidence" value="ECO:0007669"/>
    <property type="project" value="TreeGrafter"/>
</dbReference>
<keyword evidence="13" id="KW-0175">Coiled coil</keyword>
<dbReference type="EC" id="3.1.3.78" evidence="5 12"/>
<comment type="subcellular location">
    <subcellularLocation>
        <location evidence="2 12">Late endosome membrane</location>
        <topology evidence="2 12">Multi-pass membrane protein</topology>
    </subcellularLocation>
    <subcellularLocation>
        <location evidence="3 12">Lysosome membrane</location>
        <topology evidence="3 12">Multi-pass membrane protein</topology>
    </subcellularLocation>
</comment>
<evidence type="ECO:0000256" key="3">
    <source>
        <dbReference type="ARBA" id="ARBA00004155"/>
    </source>
</evidence>
<dbReference type="STRING" id="121845.A0A1S4EMP0"/>
<dbReference type="Pfam" id="PF09788">
    <property type="entry name" value="Tmemb_55A"/>
    <property type="match status" value="1"/>
</dbReference>
<comment type="catalytic activity">
    <reaction evidence="1 12">
        <text>a 1,2-diacyl-sn-glycero-3-phospho-(1D-myo-inositol-4,5-bisphosphate) + H2O = a 1,2-diacyl-sn-glycero-3-phospho-(1D-myo-inositol-5-phosphate) + phosphate</text>
        <dbReference type="Rhea" id="RHEA:25674"/>
        <dbReference type="ChEBI" id="CHEBI:15377"/>
        <dbReference type="ChEBI" id="CHEBI:43474"/>
        <dbReference type="ChEBI" id="CHEBI:57795"/>
        <dbReference type="ChEBI" id="CHEBI:58456"/>
        <dbReference type="EC" id="3.1.3.78"/>
    </reaction>
</comment>
<dbReference type="PANTHER" id="PTHR21014:SF6">
    <property type="entry name" value="PHOSPHATIDYLINOSITOL-4,5-BISPHOSPHATE 4-PHOSPHATASE"/>
    <property type="match status" value="1"/>
</dbReference>
<keyword evidence="14" id="KW-1185">Reference proteome</keyword>
<evidence type="ECO:0000313" key="15">
    <source>
        <dbReference type="RefSeq" id="XP_017303443.1"/>
    </source>
</evidence>
<dbReference type="GO" id="GO:0034597">
    <property type="term" value="F:phosphatidylinositol-4,5-bisphosphate 4-phosphatase activity"/>
    <property type="evidence" value="ECO:0007669"/>
    <property type="project" value="UniProtKB-EC"/>
</dbReference>
<proteinExistence type="inferred from homology"/>
<dbReference type="Pfam" id="PF07851">
    <property type="entry name" value="TMEM120A-B"/>
    <property type="match status" value="1"/>
</dbReference>
<comment type="function">
    <text evidence="12">Catalyzes the hydrolysis of phosphatidylinositol-4,5-bisphosphate (PtdIns-4,5-P2) to phosphatidylinositol-4-phosphate (PtdIns-4-P).</text>
</comment>
<evidence type="ECO:0000256" key="5">
    <source>
        <dbReference type="ARBA" id="ARBA00012936"/>
    </source>
</evidence>
<dbReference type="PaxDb" id="121845-A0A1S4EMP0"/>
<dbReference type="InterPro" id="IPR019178">
    <property type="entry name" value="PtdIns-P2-Ptase"/>
</dbReference>
<evidence type="ECO:0000256" key="11">
    <source>
        <dbReference type="ARBA" id="ARBA00023228"/>
    </source>
</evidence>
<evidence type="ECO:0000256" key="12">
    <source>
        <dbReference type="RuleBase" id="RU365008"/>
    </source>
</evidence>
<gene>
    <name evidence="15" type="primary">LOC103518848</name>
</gene>
<accession>A0A1S4EMP0</accession>
<feature type="coiled-coil region" evidence="13">
    <location>
        <begin position="6"/>
        <end position="43"/>
    </location>
</feature>
<dbReference type="GO" id="GO:0005765">
    <property type="term" value="C:lysosomal membrane"/>
    <property type="evidence" value="ECO:0007669"/>
    <property type="project" value="UniProtKB-SubCell"/>
</dbReference>
<sequence length="155" mass="17549">MEVNDYSECVKELNEVDNEIKQIQALNKEYMIKLEQVGELQEKCVQQISHQRYRLAVLSKSLKKELNMPVKNAPAGKKYVRCPCNCLLICKSSSIRIACPRVNCKRIINLAPSPITPPTNLSPGMSRVICVHCSDAFMFNTLNNALARCPHCRKV</sequence>
<evidence type="ECO:0000256" key="1">
    <source>
        <dbReference type="ARBA" id="ARBA00001261"/>
    </source>
</evidence>
<keyword evidence="6" id="KW-0812">Transmembrane</keyword>
<evidence type="ECO:0000256" key="10">
    <source>
        <dbReference type="ARBA" id="ARBA00023136"/>
    </source>
</evidence>
<dbReference type="PANTHER" id="PTHR21014">
    <property type="entry name" value="PHOSPHATIDYLINOSITOL-4,5-BISPHOSPHATE 4-PHOSPHATASE"/>
    <property type="match status" value="1"/>
</dbReference>
<dbReference type="GO" id="GO:0030670">
    <property type="term" value="C:phagocytic vesicle membrane"/>
    <property type="evidence" value="ECO:0007669"/>
    <property type="project" value="TreeGrafter"/>
</dbReference>
<organism evidence="14 15">
    <name type="scientific">Diaphorina citri</name>
    <name type="common">Asian citrus psyllid</name>
    <dbReference type="NCBI Taxonomy" id="121845"/>
    <lineage>
        <taxon>Eukaryota</taxon>
        <taxon>Metazoa</taxon>
        <taxon>Ecdysozoa</taxon>
        <taxon>Arthropoda</taxon>
        <taxon>Hexapoda</taxon>
        <taxon>Insecta</taxon>
        <taxon>Pterygota</taxon>
        <taxon>Neoptera</taxon>
        <taxon>Paraneoptera</taxon>
        <taxon>Hemiptera</taxon>
        <taxon>Sternorrhyncha</taxon>
        <taxon>Psylloidea</taxon>
        <taxon>Psyllidae</taxon>
        <taxon>Diaphorininae</taxon>
        <taxon>Diaphorina</taxon>
    </lineage>
</organism>
<keyword evidence="11 12" id="KW-0458">Lysosome</keyword>
<dbReference type="Proteomes" id="UP000079169">
    <property type="component" value="Unplaced"/>
</dbReference>
<keyword evidence="8 12" id="KW-0378">Hydrolase</keyword>
<dbReference type="GO" id="GO:0046856">
    <property type="term" value="P:phosphatidylinositol dephosphorylation"/>
    <property type="evidence" value="ECO:0007669"/>
    <property type="project" value="InterPro"/>
</dbReference>
<keyword evidence="9" id="KW-1133">Transmembrane helix</keyword>
<evidence type="ECO:0000256" key="8">
    <source>
        <dbReference type="ARBA" id="ARBA00022801"/>
    </source>
</evidence>
<dbReference type="GeneID" id="103518848"/>
<dbReference type="InterPro" id="IPR012926">
    <property type="entry name" value="TMEM120A/B"/>
</dbReference>
<protein>
    <recommendedName>
        <fullName evidence="5 12">Phosphatidylinositol-4,5-bisphosphate 4-phosphatase</fullName>
        <ecNumber evidence="5 12">3.1.3.78</ecNumber>
    </recommendedName>
</protein>